<comment type="caution">
    <text evidence="1">The sequence shown here is derived from an EMBL/GenBank/DDBJ whole genome shotgun (WGS) entry which is preliminary data.</text>
</comment>
<keyword evidence="2" id="KW-1185">Reference proteome</keyword>
<sequence>MIAVGKGGGFSGTVREYRLLDSGEVFVKEPGAEGFQFVKRENRKKTKNWFHQLEEIGFRQLDYDHPGNVYQYILLKKGNSENKVMWSGGDKNLPSGVADFYTELMGEWIGDKKK</sequence>
<proteinExistence type="predicted"/>
<dbReference type="EMBL" id="BMXF01000001">
    <property type="protein sequence ID" value="GHB51518.1"/>
    <property type="molecule type" value="Genomic_DNA"/>
</dbReference>
<name>A0A8J3G6V3_9BACT</name>
<organism evidence="1 2">
    <name type="scientific">Persicitalea jodogahamensis</name>
    <dbReference type="NCBI Taxonomy" id="402147"/>
    <lineage>
        <taxon>Bacteria</taxon>
        <taxon>Pseudomonadati</taxon>
        <taxon>Bacteroidota</taxon>
        <taxon>Cytophagia</taxon>
        <taxon>Cytophagales</taxon>
        <taxon>Spirosomataceae</taxon>
        <taxon>Persicitalea</taxon>
    </lineage>
</organism>
<accession>A0A8J3G6V3</accession>
<protein>
    <submittedName>
        <fullName evidence="1">Uncharacterized protein</fullName>
    </submittedName>
</protein>
<evidence type="ECO:0000313" key="2">
    <source>
        <dbReference type="Proteomes" id="UP000598271"/>
    </source>
</evidence>
<evidence type="ECO:0000313" key="1">
    <source>
        <dbReference type="EMBL" id="GHB51518.1"/>
    </source>
</evidence>
<gene>
    <name evidence="1" type="ORF">GCM10007390_00090</name>
</gene>
<dbReference type="Proteomes" id="UP000598271">
    <property type="component" value="Unassembled WGS sequence"/>
</dbReference>
<reference evidence="1 2" key="1">
    <citation type="journal article" date="2014" name="Int. J. Syst. Evol. Microbiol.">
        <title>Complete genome sequence of Corynebacterium casei LMG S-19264T (=DSM 44701T), isolated from a smear-ripened cheese.</title>
        <authorList>
            <consortium name="US DOE Joint Genome Institute (JGI-PGF)"/>
            <person name="Walter F."/>
            <person name="Albersmeier A."/>
            <person name="Kalinowski J."/>
            <person name="Ruckert C."/>
        </authorList>
    </citation>
    <scope>NUCLEOTIDE SEQUENCE [LARGE SCALE GENOMIC DNA]</scope>
    <source>
        <strain evidence="1 2">KCTC 12866</strain>
    </source>
</reference>
<dbReference type="AlphaFoldDB" id="A0A8J3G6V3"/>